<dbReference type="GO" id="GO:0006633">
    <property type="term" value="P:fatty acid biosynthetic process"/>
    <property type="evidence" value="ECO:0007669"/>
    <property type="project" value="TreeGrafter"/>
</dbReference>
<dbReference type="EMBL" id="JAPFFM010000009">
    <property type="protein sequence ID" value="KAJ6746609.1"/>
    <property type="molecule type" value="Genomic_DNA"/>
</dbReference>
<name>A0A9Q0ZTU6_9ROSI</name>
<dbReference type="GO" id="GO:0019171">
    <property type="term" value="F:(3R)-hydroxyacyl-[acyl-carrier-protein] dehydratase activity"/>
    <property type="evidence" value="ECO:0007669"/>
    <property type="project" value="TreeGrafter"/>
</dbReference>
<dbReference type="GO" id="GO:0005739">
    <property type="term" value="C:mitochondrion"/>
    <property type="evidence" value="ECO:0007669"/>
    <property type="project" value="TreeGrafter"/>
</dbReference>
<accession>A0A9Q0ZTU6</accession>
<dbReference type="PANTHER" id="PTHR43437:SF3">
    <property type="entry name" value="HYDROXYACYL-THIOESTER DEHYDRATASE TYPE 2, MITOCHONDRIAL"/>
    <property type="match status" value="1"/>
</dbReference>
<sequence length="174" mass="19383">MLSRNRMLIRSLLASSFPCTRSFSGTAQPPRKFLETGDTLRQTRIFTNEDVTEYSKVSLDSNPLHFDSELARNAGFEDRLVHGMLVAALFPRIIASHFPGAIYVSQSLHYKSPVYVGDAVAGEVQVTNIRENKSRYIVKFSTKCFKNDKLLVIDGEAVAILPTLAAEKLNVVDC</sequence>
<reference evidence="2" key="1">
    <citation type="submission" date="2022-11" db="EMBL/GenBank/DDBJ databases">
        <authorList>
            <person name="Hyden B.L."/>
            <person name="Feng K."/>
            <person name="Yates T."/>
            <person name="Jawdy S."/>
            <person name="Smart L.B."/>
            <person name="Muchero W."/>
        </authorList>
    </citation>
    <scope>NUCLEOTIDE SEQUENCE</scope>
    <source>
        <tissue evidence="2">Shoot tip</tissue>
    </source>
</reference>
<dbReference type="Pfam" id="PF01575">
    <property type="entry name" value="MaoC_dehydratas"/>
    <property type="match status" value="1"/>
</dbReference>
<dbReference type="InterPro" id="IPR029069">
    <property type="entry name" value="HotDog_dom_sf"/>
</dbReference>
<reference evidence="2" key="2">
    <citation type="journal article" date="2023" name="Int. J. Mol. Sci.">
        <title>De Novo Assembly and Annotation of 11 Diverse Shrub Willow (Salix) Genomes Reveals Novel Gene Organization in Sex-Linked Regions.</title>
        <authorList>
            <person name="Hyden B."/>
            <person name="Feng K."/>
            <person name="Yates T.B."/>
            <person name="Jawdy S."/>
            <person name="Cereghino C."/>
            <person name="Smart L.B."/>
            <person name="Muchero W."/>
        </authorList>
    </citation>
    <scope>NUCLEOTIDE SEQUENCE</scope>
    <source>
        <tissue evidence="2">Shoot tip</tissue>
    </source>
</reference>
<dbReference type="PANTHER" id="PTHR43437">
    <property type="entry name" value="HYDROXYACYL-THIOESTER DEHYDRATASE TYPE 2, MITOCHONDRIAL-RELATED"/>
    <property type="match status" value="1"/>
</dbReference>
<proteinExistence type="predicted"/>
<evidence type="ECO:0000313" key="2">
    <source>
        <dbReference type="EMBL" id="KAJ6746609.1"/>
    </source>
</evidence>
<evidence type="ECO:0000259" key="1">
    <source>
        <dbReference type="Pfam" id="PF01575"/>
    </source>
</evidence>
<dbReference type="InterPro" id="IPR002539">
    <property type="entry name" value="MaoC-like_dom"/>
</dbReference>
<keyword evidence="3" id="KW-1185">Reference proteome</keyword>
<dbReference type="InterPro" id="IPR050965">
    <property type="entry name" value="UPF0336/Enoyl-CoA_hydratase"/>
</dbReference>
<dbReference type="CDD" id="cd03449">
    <property type="entry name" value="R_hydratase"/>
    <property type="match status" value="1"/>
</dbReference>
<feature type="domain" description="MaoC-like" evidence="1">
    <location>
        <begin position="41"/>
        <end position="133"/>
    </location>
</feature>
<gene>
    <name evidence="2" type="ORF">OIU74_029146</name>
</gene>
<dbReference type="Proteomes" id="UP001151752">
    <property type="component" value="Chromosome 6"/>
</dbReference>
<organism evidence="2 3">
    <name type="scientific">Salix koriyanagi</name>
    <dbReference type="NCBI Taxonomy" id="2511006"/>
    <lineage>
        <taxon>Eukaryota</taxon>
        <taxon>Viridiplantae</taxon>
        <taxon>Streptophyta</taxon>
        <taxon>Embryophyta</taxon>
        <taxon>Tracheophyta</taxon>
        <taxon>Spermatophyta</taxon>
        <taxon>Magnoliopsida</taxon>
        <taxon>eudicotyledons</taxon>
        <taxon>Gunneridae</taxon>
        <taxon>Pentapetalae</taxon>
        <taxon>rosids</taxon>
        <taxon>fabids</taxon>
        <taxon>Malpighiales</taxon>
        <taxon>Salicaceae</taxon>
        <taxon>Saliceae</taxon>
        <taxon>Salix</taxon>
    </lineage>
</organism>
<protein>
    <submittedName>
        <fullName evidence="2">HYDROXYACYL-THIOESTER DEHYDRATASE TYPE 2 MITOCHONDRIAL-RELATED</fullName>
    </submittedName>
</protein>
<comment type="caution">
    <text evidence="2">The sequence shown here is derived from an EMBL/GenBank/DDBJ whole genome shotgun (WGS) entry which is preliminary data.</text>
</comment>
<dbReference type="Gene3D" id="3.10.129.10">
    <property type="entry name" value="Hotdog Thioesterase"/>
    <property type="match status" value="1"/>
</dbReference>
<dbReference type="AlphaFoldDB" id="A0A9Q0ZTU6"/>
<dbReference type="SUPFAM" id="SSF54637">
    <property type="entry name" value="Thioesterase/thiol ester dehydrase-isomerase"/>
    <property type="match status" value="1"/>
</dbReference>
<evidence type="ECO:0000313" key="3">
    <source>
        <dbReference type="Proteomes" id="UP001151752"/>
    </source>
</evidence>